<accession>A0A1I7XJU3</accession>
<name>A0A1I7XJU3_HETBA</name>
<reference evidence="2" key="1">
    <citation type="submission" date="2016-11" db="UniProtKB">
        <authorList>
            <consortium name="WormBaseParasite"/>
        </authorList>
    </citation>
    <scope>IDENTIFICATION</scope>
</reference>
<keyword evidence="1" id="KW-1185">Reference proteome</keyword>
<sequence length="72" mass="8501">MSLQDSQLLGILRSRQHNVDQPEWVGSYSSIVKKYDRNCFFSPVQCMLSFNQEDANPFIFATKGKRLFYYKK</sequence>
<organism evidence="1 2">
    <name type="scientific">Heterorhabditis bacteriophora</name>
    <name type="common">Entomopathogenic nematode worm</name>
    <dbReference type="NCBI Taxonomy" id="37862"/>
    <lineage>
        <taxon>Eukaryota</taxon>
        <taxon>Metazoa</taxon>
        <taxon>Ecdysozoa</taxon>
        <taxon>Nematoda</taxon>
        <taxon>Chromadorea</taxon>
        <taxon>Rhabditida</taxon>
        <taxon>Rhabditina</taxon>
        <taxon>Rhabditomorpha</taxon>
        <taxon>Strongyloidea</taxon>
        <taxon>Heterorhabditidae</taxon>
        <taxon>Heterorhabditis</taxon>
    </lineage>
</organism>
<dbReference type="Proteomes" id="UP000095283">
    <property type="component" value="Unplaced"/>
</dbReference>
<dbReference type="WBParaSite" id="Hba_17985">
    <property type="protein sequence ID" value="Hba_17985"/>
    <property type="gene ID" value="Hba_17985"/>
</dbReference>
<evidence type="ECO:0000313" key="2">
    <source>
        <dbReference type="WBParaSite" id="Hba_17985"/>
    </source>
</evidence>
<proteinExistence type="predicted"/>
<protein>
    <submittedName>
        <fullName evidence="2">Restriction endonuclease subunit S</fullName>
    </submittedName>
</protein>
<dbReference type="AlphaFoldDB" id="A0A1I7XJU3"/>
<evidence type="ECO:0000313" key="1">
    <source>
        <dbReference type="Proteomes" id="UP000095283"/>
    </source>
</evidence>